<evidence type="ECO:0000256" key="1">
    <source>
        <dbReference type="ARBA" id="ARBA00022723"/>
    </source>
</evidence>
<evidence type="ECO:0000256" key="9">
    <source>
        <dbReference type="PIRSR" id="PIRSR604597-1"/>
    </source>
</evidence>
<reference evidence="10 11" key="1">
    <citation type="submission" date="2013-02" db="EMBL/GenBank/DDBJ databases">
        <authorList>
            <person name="Harkins D.M."/>
            <person name="Durkin A.S."/>
            <person name="Brinkac L.M."/>
            <person name="Haft D.H."/>
            <person name="Selengut J.D."/>
            <person name="Sanka R."/>
            <person name="DePew J."/>
            <person name="Purushe J."/>
            <person name="Haake D.A."/>
            <person name="Matsunaga J."/>
            <person name="Vinetz J.M."/>
            <person name="Sutton G.G."/>
            <person name="Nierman W.C."/>
            <person name="Fouts D.E."/>
        </authorList>
    </citation>
    <scope>NUCLEOTIDE SEQUENCE [LARGE SCALE GENOMIC DNA]</scope>
    <source>
        <strain evidence="10 11">Ecochallenge</strain>
    </source>
</reference>
<keyword evidence="3 10" id="KW-0378">Hydrolase</keyword>
<evidence type="ECO:0000256" key="5">
    <source>
        <dbReference type="ARBA" id="ARBA00023204"/>
    </source>
</evidence>
<evidence type="ECO:0000313" key="11">
    <source>
        <dbReference type="Proteomes" id="UP000012249"/>
    </source>
</evidence>
<dbReference type="EMBL" id="AHMI02000078">
    <property type="protein sequence ID" value="EMY15533.1"/>
    <property type="molecule type" value="Genomic_DNA"/>
</dbReference>
<dbReference type="PANTHER" id="PTHR30037">
    <property type="entry name" value="DNA-3-METHYLADENINE GLYCOSYLASE 1"/>
    <property type="match status" value="1"/>
</dbReference>
<dbReference type="SUPFAM" id="SSF48150">
    <property type="entry name" value="DNA-glycosylase"/>
    <property type="match status" value="1"/>
</dbReference>
<keyword evidence="10" id="KW-0326">Glycosidase</keyword>
<feature type="binding site" evidence="9">
    <location>
        <position position="8"/>
    </location>
    <ligand>
        <name>Zn(2+)</name>
        <dbReference type="ChEBI" id="CHEBI:29105"/>
    </ligand>
</feature>
<evidence type="ECO:0000256" key="4">
    <source>
        <dbReference type="ARBA" id="ARBA00022833"/>
    </source>
</evidence>
<feature type="binding site" evidence="9">
    <location>
        <position position="183"/>
    </location>
    <ligand>
        <name>Zn(2+)</name>
        <dbReference type="ChEBI" id="CHEBI:29105"/>
    </ligand>
</feature>
<name>N1U4Y0_9LEPT</name>
<dbReference type="AlphaFoldDB" id="N1U4Y0"/>
<accession>N1U4Y0</accession>
<evidence type="ECO:0000256" key="2">
    <source>
        <dbReference type="ARBA" id="ARBA00022763"/>
    </source>
</evidence>
<organism evidence="10 11">
    <name type="scientific">Leptospira weilii str. Ecochallenge</name>
    <dbReference type="NCBI Taxonomy" id="1049986"/>
    <lineage>
        <taxon>Bacteria</taxon>
        <taxon>Pseudomonadati</taxon>
        <taxon>Spirochaetota</taxon>
        <taxon>Spirochaetia</taxon>
        <taxon>Leptospirales</taxon>
        <taxon>Leptospiraceae</taxon>
        <taxon>Leptospira</taxon>
    </lineage>
</organism>
<keyword evidence="1 9" id="KW-0479">Metal-binding</keyword>
<protein>
    <recommendedName>
        <fullName evidence="8">DNA-3-methyladenine glycosylase I</fullName>
        <ecNumber evidence="8">3.2.2.20</ecNumber>
    </recommendedName>
</protein>
<comment type="function">
    <text evidence="7">Hydrolysis of the deoxyribose N-glycosidic bond to excise 3-methyladenine from the damaged DNA polymer formed by alkylation lesions.</text>
</comment>
<comment type="caution">
    <text evidence="10">The sequence shown here is derived from an EMBL/GenBank/DDBJ whole genome shotgun (WGS) entry which is preliminary data.</text>
</comment>
<dbReference type="GO" id="GO:0006284">
    <property type="term" value="P:base-excision repair"/>
    <property type="evidence" value="ECO:0007669"/>
    <property type="project" value="InterPro"/>
</dbReference>
<dbReference type="EC" id="3.2.2.20" evidence="8"/>
<gene>
    <name evidence="10" type="primary">tag</name>
    <name evidence="10" type="ORF">LEP1GSC043_1506</name>
</gene>
<evidence type="ECO:0000313" key="10">
    <source>
        <dbReference type="EMBL" id="EMY15533.1"/>
    </source>
</evidence>
<dbReference type="InterPro" id="IPR011257">
    <property type="entry name" value="DNA_glycosylase"/>
</dbReference>
<evidence type="ECO:0000256" key="7">
    <source>
        <dbReference type="ARBA" id="ARBA00057608"/>
    </source>
</evidence>
<keyword evidence="5" id="KW-0234">DNA repair</keyword>
<proteinExistence type="predicted"/>
<dbReference type="Gene3D" id="1.10.340.30">
    <property type="entry name" value="Hypothetical protein, domain 2"/>
    <property type="match status" value="1"/>
</dbReference>
<dbReference type="GO" id="GO:0046872">
    <property type="term" value="F:metal ion binding"/>
    <property type="evidence" value="ECO:0007669"/>
    <property type="project" value="UniProtKB-KW"/>
</dbReference>
<dbReference type="PANTHER" id="PTHR30037:SF4">
    <property type="entry name" value="DNA-3-METHYLADENINE GLYCOSYLASE I"/>
    <property type="match status" value="1"/>
</dbReference>
<keyword evidence="2" id="KW-0227">DNA damage</keyword>
<dbReference type="Pfam" id="PF03352">
    <property type="entry name" value="Adenine_glyco"/>
    <property type="match status" value="1"/>
</dbReference>
<dbReference type="InterPro" id="IPR004597">
    <property type="entry name" value="Tag"/>
</dbReference>
<dbReference type="InterPro" id="IPR052891">
    <property type="entry name" value="DNA-3mA_glycosylase"/>
</dbReference>
<feature type="binding site" evidence="9">
    <location>
        <position position="179"/>
    </location>
    <ligand>
        <name>Zn(2+)</name>
        <dbReference type="ChEBI" id="CHEBI:29105"/>
    </ligand>
</feature>
<dbReference type="InterPro" id="IPR005019">
    <property type="entry name" value="Adenine_glyco"/>
</dbReference>
<feature type="binding site" evidence="9">
    <location>
        <position position="21"/>
    </location>
    <ligand>
        <name>Zn(2+)</name>
        <dbReference type="ChEBI" id="CHEBI:29105"/>
    </ligand>
</feature>
<evidence type="ECO:0000256" key="3">
    <source>
        <dbReference type="ARBA" id="ARBA00022801"/>
    </source>
</evidence>
<dbReference type="Proteomes" id="UP000012249">
    <property type="component" value="Unassembled WGS sequence"/>
</dbReference>
<dbReference type="GO" id="GO:0008725">
    <property type="term" value="F:DNA-3-methyladenine glycosylase activity"/>
    <property type="evidence" value="ECO:0007669"/>
    <property type="project" value="UniProtKB-EC"/>
</dbReference>
<keyword evidence="4 9" id="KW-0862">Zinc</keyword>
<comment type="catalytic activity">
    <reaction evidence="6">
        <text>Hydrolysis of alkylated DNA, releasing 3-methyladenine.</text>
        <dbReference type="EC" id="3.2.2.20"/>
    </reaction>
</comment>
<evidence type="ECO:0000256" key="8">
    <source>
        <dbReference type="ARBA" id="ARBA00066766"/>
    </source>
</evidence>
<evidence type="ECO:0000256" key="6">
    <source>
        <dbReference type="ARBA" id="ARBA00052558"/>
    </source>
</evidence>
<dbReference type="NCBIfam" id="TIGR00624">
    <property type="entry name" value="tag"/>
    <property type="match status" value="1"/>
</dbReference>
<sequence>MGQFLKRCDWVTKDPLYTHYHDKEWGIPVHDDRMLFEFLILEGAQAGLSWITILKKRENYRNAFDNFDPVKVAAYKEEKIRSLLREEGIVRNELKIRSAVINAQEFLNIQKEYGSFDEFIWSFVNHKTIYNSWKTIKEVPNSTPNSDKMSKELKKRGFKFVGSTICYAFMQATGMVMDHTTDCFRFVKKNRHSLRIDKILLKNRLYAYPVSKPQKIFLNVRKVSKTK</sequence>
<dbReference type="FunFam" id="1.10.340.30:FF:000009">
    <property type="entry name" value="DNA-3-methyladenine glycosylase I"/>
    <property type="match status" value="1"/>
</dbReference>